<gene>
    <name evidence="1" type="ORF">g.8507</name>
</gene>
<evidence type="ECO:0008006" key="2">
    <source>
        <dbReference type="Google" id="ProtNLM"/>
    </source>
</evidence>
<organism evidence="1">
    <name type="scientific">Cuerna arida</name>
    <dbReference type="NCBI Taxonomy" id="1464854"/>
    <lineage>
        <taxon>Eukaryota</taxon>
        <taxon>Metazoa</taxon>
        <taxon>Ecdysozoa</taxon>
        <taxon>Arthropoda</taxon>
        <taxon>Hexapoda</taxon>
        <taxon>Insecta</taxon>
        <taxon>Pterygota</taxon>
        <taxon>Neoptera</taxon>
        <taxon>Paraneoptera</taxon>
        <taxon>Hemiptera</taxon>
        <taxon>Auchenorrhyncha</taxon>
        <taxon>Membracoidea</taxon>
        <taxon>Cicadellidae</taxon>
        <taxon>Cicadellinae</taxon>
        <taxon>Proconiini</taxon>
        <taxon>Cuerna</taxon>
    </lineage>
</organism>
<feature type="non-terminal residue" evidence="1">
    <location>
        <position position="1"/>
    </location>
</feature>
<dbReference type="AlphaFoldDB" id="A0A1B6ER41"/>
<proteinExistence type="predicted"/>
<dbReference type="EMBL" id="GECZ01029391">
    <property type="protein sequence ID" value="JAS40378.1"/>
    <property type="molecule type" value="Transcribed_RNA"/>
</dbReference>
<name>A0A1B6ER41_9HEMI</name>
<dbReference type="SUPFAM" id="SSF56219">
    <property type="entry name" value="DNase I-like"/>
    <property type="match status" value="1"/>
</dbReference>
<reference evidence="1" key="1">
    <citation type="submission" date="2015-11" db="EMBL/GenBank/DDBJ databases">
        <title>De novo transcriptome assembly of four potential Pierce s Disease insect vectors from Arizona vineyards.</title>
        <authorList>
            <person name="Tassone E.E."/>
        </authorList>
    </citation>
    <scope>NUCLEOTIDE SEQUENCE</scope>
</reference>
<protein>
    <recommendedName>
        <fullName evidence="2">Endonuclease/exonuclease/phosphatase domain-containing protein</fullName>
    </recommendedName>
</protein>
<accession>A0A1B6ER41</accession>
<sequence length="150" mass="17315">QTHKLGPKNPQNSPVKLTQNQLGLLNRQNLTEKLVISKPRENYVLKIFHLNIQRGLQGKLDKLHVELNRITPDILILSEHGLRQEDLQHTNIQGYNLCSNFCRTTRMWGGIAIYLADTLNIDLEEIKFSDQYLPTELLFETTAIKIKTNI</sequence>
<dbReference type="InterPro" id="IPR036691">
    <property type="entry name" value="Endo/exonu/phosph_ase_sf"/>
</dbReference>
<evidence type="ECO:0000313" key="1">
    <source>
        <dbReference type="EMBL" id="JAS40378.1"/>
    </source>
</evidence>
<dbReference type="Gene3D" id="3.60.10.10">
    <property type="entry name" value="Endonuclease/exonuclease/phosphatase"/>
    <property type="match status" value="1"/>
</dbReference>